<dbReference type="Pfam" id="PF04221">
    <property type="entry name" value="RelB"/>
    <property type="match status" value="1"/>
</dbReference>
<dbReference type="Gene3D" id="1.10.1220.10">
    <property type="entry name" value="Met repressor-like"/>
    <property type="match status" value="1"/>
</dbReference>
<proteinExistence type="predicted"/>
<protein>
    <submittedName>
        <fullName evidence="1">Uncharacterized protein</fullName>
    </submittedName>
</protein>
<evidence type="ECO:0000313" key="2">
    <source>
        <dbReference type="Proteomes" id="UP000190435"/>
    </source>
</evidence>
<name>A0A1S9ZYY9_9GAMM</name>
<accession>A0A1S9ZYY9</accession>
<dbReference type="InterPro" id="IPR013321">
    <property type="entry name" value="Arc_rbn_hlx_hlx"/>
</dbReference>
<comment type="caution">
    <text evidence="1">The sequence shown here is derived from an EMBL/GenBank/DDBJ whole genome shotgun (WGS) entry which is preliminary data.</text>
</comment>
<dbReference type="GO" id="GO:0006355">
    <property type="term" value="P:regulation of DNA-templated transcription"/>
    <property type="evidence" value="ECO:0007669"/>
    <property type="project" value="InterPro"/>
</dbReference>
<dbReference type="Proteomes" id="UP000190435">
    <property type="component" value="Unassembled WGS sequence"/>
</dbReference>
<dbReference type="RefSeq" id="WP_143821583.1">
    <property type="nucleotide sequence ID" value="NZ_MUXU01000048.1"/>
</dbReference>
<organism evidence="1 2">
    <name type="scientific">Moraxella caviae</name>
    <dbReference type="NCBI Taxonomy" id="34060"/>
    <lineage>
        <taxon>Bacteria</taxon>
        <taxon>Pseudomonadati</taxon>
        <taxon>Pseudomonadota</taxon>
        <taxon>Gammaproteobacteria</taxon>
        <taxon>Moraxellales</taxon>
        <taxon>Moraxellaceae</taxon>
        <taxon>Moraxella</taxon>
    </lineage>
</organism>
<dbReference type="AlphaFoldDB" id="A0A1S9ZYY9"/>
<evidence type="ECO:0000313" key="1">
    <source>
        <dbReference type="EMBL" id="OOR88609.1"/>
    </source>
</evidence>
<keyword evidence="2" id="KW-1185">Reference proteome</keyword>
<gene>
    <name evidence="1" type="ORF">B0181_07790</name>
</gene>
<reference evidence="1 2" key="1">
    <citation type="submission" date="2017-02" db="EMBL/GenBank/DDBJ databases">
        <title>Draft genome sequence of Moraxella caviae CCUG 355 type strain.</title>
        <authorList>
            <person name="Engstrom-Jakobsson H."/>
            <person name="Salva-Serra F."/>
            <person name="Thorell K."/>
            <person name="Gonzales-Siles L."/>
            <person name="Karlsson R."/>
            <person name="Boulund F."/>
            <person name="Engstrand L."/>
            <person name="Moore E."/>
        </authorList>
    </citation>
    <scope>NUCLEOTIDE SEQUENCE [LARGE SCALE GENOMIC DNA]</scope>
    <source>
        <strain evidence="1 2">CCUG 355</strain>
    </source>
</reference>
<feature type="non-terminal residue" evidence="1">
    <location>
        <position position="1"/>
    </location>
</feature>
<sequence length="74" mass="8660">WWWEYVNMHFDPVVKQQFAQLTANYGLTVAQAFKLFANQSIKTGVLPLSFDWQKPIENNELSIDNLNSKCQILK</sequence>
<dbReference type="EMBL" id="MUXU01000048">
    <property type="protein sequence ID" value="OOR88609.1"/>
    <property type="molecule type" value="Genomic_DNA"/>
</dbReference>
<dbReference type="InterPro" id="IPR007337">
    <property type="entry name" value="RelB/DinJ"/>
</dbReference>
<dbReference type="STRING" id="34060.B0181_07790"/>